<evidence type="ECO:0000313" key="8">
    <source>
        <dbReference type="Proteomes" id="UP000281406"/>
    </source>
</evidence>
<dbReference type="GO" id="GO:0032783">
    <property type="term" value="C:super elongation complex"/>
    <property type="evidence" value="ECO:0007669"/>
    <property type="project" value="TreeGrafter"/>
</dbReference>
<evidence type="ECO:0000259" key="6">
    <source>
        <dbReference type="Pfam" id="PF18876"/>
    </source>
</evidence>
<organism evidence="7 8">
    <name type="scientific">Anabarilius grahami</name>
    <name type="common">Kanglang fish</name>
    <name type="synonym">Barilius grahami</name>
    <dbReference type="NCBI Taxonomy" id="495550"/>
    <lineage>
        <taxon>Eukaryota</taxon>
        <taxon>Metazoa</taxon>
        <taxon>Chordata</taxon>
        <taxon>Craniata</taxon>
        <taxon>Vertebrata</taxon>
        <taxon>Euteleostomi</taxon>
        <taxon>Actinopterygii</taxon>
        <taxon>Neopterygii</taxon>
        <taxon>Teleostei</taxon>
        <taxon>Ostariophysi</taxon>
        <taxon>Cypriniformes</taxon>
        <taxon>Xenocyprididae</taxon>
        <taxon>Xenocypridinae</taxon>
        <taxon>Xenocypridinae incertae sedis</taxon>
        <taxon>Anabarilius</taxon>
    </lineage>
</organism>
<dbReference type="Proteomes" id="UP000281406">
    <property type="component" value="Unassembled WGS sequence"/>
</dbReference>
<protein>
    <submittedName>
        <fullName evidence="7">AF4/FMR2 family member 1</fullName>
    </submittedName>
</protein>
<dbReference type="EMBL" id="RJVU01037189">
    <property type="protein sequence ID" value="ROL46690.1"/>
    <property type="molecule type" value="Genomic_DNA"/>
</dbReference>
<dbReference type="PANTHER" id="PTHR10528:SF6">
    <property type="entry name" value="AF4_FMR2 FAMILY MEMBER 1"/>
    <property type="match status" value="1"/>
</dbReference>
<feature type="compositionally biased region" description="Polar residues" evidence="5">
    <location>
        <begin position="296"/>
        <end position="305"/>
    </location>
</feature>
<evidence type="ECO:0000256" key="4">
    <source>
        <dbReference type="ARBA" id="ARBA00023242"/>
    </source>
</evidence>
<evidence type="ECO:0000256" key="1">
    <source>
        <dbReference type="ARBA" id="ARBA00004123"/>
    </source>
</evidence>
<proteinExistence type="inferred from homology"/>
<keyword evidence="8" id="KW-1185">Reference proteome</keyword>
<dbReference type="Pfam" id="PF18876">
    <property type="entry name" value="AFF4_CHD"/>
    <property type="match status" value="1"/>
</dbReference>
<dbReference type="GO" id="GO:0010468">
    <property type="term" value="P:regulation of gene expression"/>
    <property type="evidence" value="ECO:0007669"/>
    <property type="project" value="InterPro"/>
</dbReference>
<evidence type="ECO:0000256" key="2">
    <source>
        <dbReference type="ARBA" id="ARBA00007354"/>
    </source>
</evidence>
<feature type="compositionally biased region" description="Basic and acidic residues" evidence="5">
    <location>
        <begin position="350"/>
        <end position="370"/>
    </location>
</feature>
<feature type="region of interest" description="Disordered" evidence="5">
    <location>
        <begin position="388"/>
        <end position="496"/>
    </location>
</feature>
<feature type="domain" description="AF4/FMR2 C-terminal homology" evidence="6">
    <location>
        <begin position="508"/>
        <end position="647"/>
    </location>
</feature>
<sequence length="791" mass="87005">MSDRIPLARSGQSKPRMTGSSSVQMEDRDVMRRMERERRSQEVQPEETQYDRIAPLFSEPFKRIRGDELSSLIQRMLGNYEDGSDALCSGVDGSEASLAAPASASSPVPPPGERWESLPALRPPAEPLSPLQSSDSDGGASPERCRPDVPPLTLTLPLNLHCKPANVKKPTAYVRPMDGQDHVTSDSPQLKASPEHLQDLKESSKPNLPPLQSVDVVSVGRVEDILQEMTSWPPLLTAICTPSTAEPPKFVSTNELGRWLESKENQHQQSPGSPCDVIKPNSHDSTGRTEAAGQQGCYSNPTDSAKASDHRQTVGNTSTCENLLLGSTCVEISQRDENTSTRRSKHKKTTRDTERKRTTTTDNKQTDGKQTRQPLLVKIQLNLLSRIPREPKAVRRRTSLTSARKRAAERDEMSPKKKQKLDKEGKQSFSSQHSLHQSEAGRNSDSTTMKRRKSVKHGSGLPQDVSGHKRPSAAAPVSQPRTAEAHGKKSCKRRNVLPEKTCPPAAEARALLPPDRRQRSVEDHLKEAKKLKHKADATPDKTAKALSYLEAALAFVESAVAMETEPQTPKSAYTMFSETLDLIRFILKLKSYTDPSATAHERDFFILCLRCQSLLQMAMFRYRRDSALRYSRTLADHFKSSSWSASPSVSRSSSSAAGSSLVIPQPVQQAAASYVSITALFLSAHETWEQADDLTHSGSGKKGQRTKYAMCSDWLAGPVYCDSLKRPETPRPLPLADLPNGFAARAGFSCRSSQSDGLHELVSDICASRAPLDQTRHTELALIAAIMSSVT</sequence>
<evidence type="ECO:0000256" key="5">
    <source>
        <dbReference type="SAM" id="MobiDB-lite"/>
    </source>
</evidence>
<comment type="subcellular location">
    <subcellularLocation>
        <location evidence="1">Nucleus</location>
    </subcellularLocation>
</comment>
<dbReference type="InterPro" id="IPR043640">
    <property type="entry name" value="AF4/FMR2_CHD"/>
</dbReference>
<feature type="region of interest" description="Disordered" evidence="5">
    <location>
        <begin position="81"/>
        <end position="150"/>
    </location>
</feature>
<dbReference type="OrthoDB" id="6382204at2759"/>
<feature type="compositionally biased region" description="Basic residues" evidence="5">
    <location>
        <begin position="394"/>
        <end position="405"/>
    </location>
</feature>
<feature type="region of interest" description="Disordered" evidence="5">
    <location>
        <begin position="263"/>
        <end position="313"/>
    </location>
</feature>
<dbReference type="Gene3D" id="6.10.250.2670">
    <property type="match status" value="1"/>
</dbReference>
<feature type="compositionally biased region" description="Basic and acidic residues" evidence="5">
    <location>
        <begin position="193"/>
        <end position="204"/>
    </location>
</feature>
<feature type="region of interest" description="Disordered" evidence="5">
    <location>
        <begin position="334"/>
        <end position="374"/>
    </location>
</feature>
<dbReference type="InterPro" id="IPR007797">
    <property type="entry name" value="AF4/FMR2"/>
</dbReference>
<feature type="compositionally biased region" description="Low complexity" evidence="5">
    <location>
        <begin position="94"/>
        <end position="106"/>
    </location>
</feature>
<feature type="region of interest" description="Disordered" evidence="5">
    <location>
        <begin position="175"/>
        <end position="212"/>
    </location>
</feature>
<feature type="compositionally biased region" description="Basic and acidic residues" evidence="5">
    <location>
        <begin position="25"/>
        <end position="41"/>
    </location>
</feature>
<feature type="region of interest" description="Disordered" evidence="5">
    <location>
        <begin position="1"/>
        <end position="54"/>
    </location>
</feature>
<name>A0A3N0YLD4_ANAGA</name>
<evidence type="ECO:0000313" key="7">
    <source>
        <dbReference type="EMBL" id="ROL46690.1"/>
    </source>
</evidence>
<feature type="compositionally biased region" description="Basic and acidic residues" evidence="5">
    <location>
        <begin position="406"/>
        <end position="426"/>
    </location>
</feature>
<dbReference type="AlphaFoldDB" id="A0A3N0YLD4"/>
<reference evidence="7 8" key="1">
    <citation type="submission" date="2018-10" db="EMBL/GenBank/DDBJ databases">
        <title>Genome assembly for a Yunnan-Guizhou Plateau 3E fish, Anabarilius grahami (Regan), and its evolutionary and genetic applications.</title>
        <authorList>
            <person name="Jiang W."/>
        </authorList>
    </citation>
    <scope>NUCLEOTIDE SEQUENCE [LARGE SCALE GENOMIC DNA]</scope>
    <source>
        <strain evidence="7">AG-KIZ</strain>
        <tissue evidence="7">Muscle</tissue>
    </source>
</reference>
<accession>A0A3N0YLD4</accession>
<dbReference type="PANTHER" id="PTHR10528">
    <property type="entry name" value="AF4/FMR2 FAMILY MEMBER"/>
    <property type="match status" value="1"/>
</dbReference>
<keyword evidence="4" id="KW-0539">Nucleus</keyword>
<gene>
    <name evidence="7" type="ORF">DPX16_12583</name>
</gene>
<comment type="similarity">
    <text evidence="2">Belongs to the AF4 family.</text>
</comment>
<dbReference type="Pfam" id="PF05110">
    <property type="entry name" value="AF-4"/>
    <property type="match status" value="2"/>
</dbReference>
<comment type="caution">
    <text evidence="7">The sequence shown here is derived from an EMBL/GenBank/DDBJ whole genome shotgun (WGS) entry which is preliminary data.</text>
</comment>
<feature type="compositionally biased region" description="Low complexity" evidence="5">
    <location>
        <begin position="427"/>
        <end position="438"/>
    </location>
</feature>
<keyword evidence="3" id="KW-0597">Phosphoprotein</keyword>
<evidence type="ECO:0000256" key="3">
    <source>
        <dbReference type="ARBA" id="ARBA00022553"/>
    </source>
</evidence>
<feature type="compositionally biased region" description="Polar residues" evidence="5">
    <location>
        <begin position="10"/>
        <end position="22"/>
    </location>
</feature>